<gene>
    <name evidence="1" type="ORF">AAF712_005541</name>
</gene>
<protein>
    <submittedName>
        <fullName evidence="1">Uncharacterized protein</fullName>
    </submittedName>
</protein>
<evidence type="ECO:0000313" key="2">
    <source>
        <dbReference type="Proteomes" id="UP001437256"/>
    </source>
</evidence>
<dbReference type="Proteomes" id="UP001437256">
    <property type="component" value="Unassembled WGS sequence"/>
</dbReference>
<proteinExistence type="predicted"/>
<accession>A0ABR3A162</accession>
<comment type="caution">
    <text evidence="1">The sequence shown here is derived from an EMBL/GenBank/DDBJ whole genome shotgun (WGS) entry which is preliminary data.</text>
</comment>
<sequence length="122" mass="14380">MSRPRRQLYDMSYMTQHFPESTNWDPLVRSIVWVESPTPSFEGAVTFKPHSRAPKRSRVIIKVYVKVPLPLARTRFPQKVYCFTMSKLVAHLLILDFQLIRFYEKQLSRKSALGFDDSEEVD</sequence>
<name>A0ABR3A162_9AGAR</name>
<dbReference type="EMBL" id="JBBXMP010000026">
    <property type="protein sequence ID" value="KAL0067315.1"/>
    <property type="molecule type" value="Genomic_DNA"/>
</dbReference>
<organism evidence="1 2">
    <name type="scientific">Marasmius tenuissimus</name>
    <dbReference type="NCBI Taxonomy" id="585030"/>
    <lineage>
        <taxon>Eukaryota</taxon>
        <taxon>Fungi</taxon>
        <taxon>Dikarya</taxon>
        <taxon>Basidiomycota</taxon>
        <taxon>Agaricomycotina</taxon>
        <taxon>Agaricomycetes</taxon>
        <taxon>Agaricomycetidae</taxon>
        <taxon>Agaricales</taxon>
        <taxon>Marasmiineae</taxon>
        <taxon>Marasmiaceae</taxon>
        <taxon>Marasmius</taxon>
    </lineage>
</organism>
<keyword evidence="2" id="KW-1185">Reference proteome</keyword>
<evidence type="ECO:0000313" key="1">
    <source>
        <dbReference type="EMBL" id="KAL0067315.1"/>
    </source>
</evidence>
<reference evidence="1 2" key="1">
    <citation type="submission" date="2024-05" db="EMBL/GenBank/DDBJ databases">
        <title>A draft genome resource for the thread blight pathogen Marasmius tenuissimus strain MS-2.</title>
        <authorList>
            <person name="Yulfo-Soto G.E."/>
            <person name="Baruah I.K."/>
            <person name="Amoako-Attah I."/>
            <person name="Bukari Y."/>
            <person name="Meinhardt L.W."/>
            <person name="Bailey B.A."/>
            <person name="Cohen S.P."/>
        </authorList>
    </citation>
    <scope>NUCLEOTIDE SEQUENCE [LARGE SCALE GENOMIC DNA]</scope>
    <source>
        <strain evidence="1 2">MS-2</strain>
    </source>
</reference>